<feature type="transmembrane region" description="Helical" evidence="1">
    <location>
        <begin position="376"/>
        <end position="394"/>
    </location>
</feature>
<accession>A0AAQ3U407</accession>
<dbReference type="Pfam" id="PF20100">
    <property type="entry name" value="DUF6490"/>
    <property type="match status" value="5"/>
</dbReference>
<evidence type="ECO:0000256" key="1">
    <source>
        <dbReference type="SAM" id="Phobius"/>
    </source>
</evidence>
<keyword evidence="1" id="KW-1133">Transmembrane helix</keyword>
<feature type="transmembrane region" description="Helical" evidence="1">
    <location>
        <begin position="179"/>
        <end position="197"/>
    </location>
</feature>
<dbReference type="EMBL" id="CP144750">
    <property type="protein sequence ID" value="WVZ82517.1"/>
    <property type="molecule type" value="Genomic_DNA"/>
</dbReference>
<keyword evidence="3" id="KW-1185">Reference proteome</keyword>
<sequence length="608" mass="64294">MTHALGRKNRLPFFYHYSDSFRFINKVTRQADTATKAMDGRTPVLATLGLITLAFNSALAVYNSWGDAGSVAFVLATDAALLLLFLCLRRFERAGGEDRGRIRAAVWALTTGLTAMFASRVAPLMAPVVAAVVWAMAVATAAAGFWTLFHSAALITTLGAIGALAFNSALAIYTSWGDAGSVAFVLLADAALLLLFLCLREFERAGRGRDTGKIKAAVWALTTLLTAMFASRVAALMPPAMAAVVWAMAVATAAGGFWAFFLSYSTSIKGHSHSHSHSAQAQLVYLAEVIRPATRISSSIEIHSCMTVSCNPAKLGLGALAFNSALAVYNSWGNAGSVAFVLLADAALLLLFLCLREFERAGAGRGIRRDTGKIKAAVWALTTLLTAMFASRVAPLMTPAVATLVWAMAVATAAAGFERARGGEDRGRIKAAVWTLSTLLTAMFASRVAPLMPPVVGTAVWAMAVATAAAGFWALFFLTPRRQRPSAPRRMGAQYSALTKLGFGALAFNSALAVYNSWGDAASVAFVLLADAALLLLFICLREFERAAGRGLRRDTGKIKASVWALTTLLTAMFASKVAPLMTPAVAALVWAMAVATAAAGFWAFFLS</sequence>
<feature type="transmembrane region" description="Helical" evidence="1">
    <location>
        <begin position="153"/>
        <end position="173"/>
    </location>
</feature>
<feature type="transmembrane region" description="Helical" evidence="1">
    <location>
        <begin position="44"/>
        <end position="62"/>
    </location>
</feature>
<name>A0AAQ3U407_PASNO</name>
<dbReference type="InterPro" id="IPR045501">
    <property type="entry name" value="DUF6490"/>
</dbReference>
<feature type="transmembrane region" description="Helical" evidence="1">
    <location>
        <begin position="400"/>
        <end position="417"/>
    </location>
</feature>
<feature type="transmembrane region" description="Helical" evidence="1">
    <location>
        <begin position="338"/>
        <end position="355"/>
    </location>
</feature>
<feature type="transmembrane region" description="Helical" evidence="1">
    <location>
        <begin position="218"/>
        <end position="237"/>
    </location>
</feature>
<gene>
    <name evidence="2" type="ORF">U9M48_029771</name>
</gene>
<feature type="transmembrane region" description="Helical" evidence="1">
    <location>
        <begin position="455"/>
        <end position="476"/>
    </location>
</feature>
<reference evidence="2 3" key="1">
    <citation type="submission" date="2024-02" db="EMBL/GenBank/DDBJ databases">
        <title>High-quality chromosome-scale genome assembly of Pensacola bahiagrass (Paspalum notatum Flugge var. saurae).</title>
        <authorList>
            <person name="Vega J.M."/>
            <person name="Podio M."/>
            <person name="Orjuela J."/>
            <person name="Siena L.A."/>
            <person name="Pessino S.C."/>
            <person name="Combes M.C."/>
            <person name="Mariac C."/>
            <person name="Albertini E."/>
            <person name="Pupilli F."/>
            <person name="Ortiz J.P.A."/>
            <person name="Leblanc O."/>
        </authorList>
    </citation>
    <scope>NUCLEOTIDE SEQUENCE [LARGE SCALE GENOMIC DNA]</scope>
    <source>
        <strain evidence="2">R1</strain>
        <tissue evidence="2">Leaf</tissue>
    </source>
</reference>
<dbReference type="PANTHER" id="PTHR46610">
    <property type="entry name" value="OS05G0181300 PROTEIN"/>
    <property type="match status" value="1"/>
</dbReference>
<protein>
    <submittedName>
        <fullName evidence="2">Uncharacterized protein</fullName>
    </submittedName>
</protein>
<organism evidence="2 3">
    <name type="scientific">Paspalum notatum var. saurae</name>
    <dbReference type="NCBI Taxonomy" id="547442"/>
    <lineage>
        <taxon>Eukaryota</taxon>
        <taxon>Viridiplantae</taxon>
        <taxon>Streptophyta</taxon>
        <taxon>Embryophyta</taxon>
        <taxon>Tracheophyta</taxon>
        <taxon>Spermatophyta</taxon>
        <taxon>Magnoliopsida</taxon>
        <taxon>Liliopsida</taxon>
        <taxon>Poales</taxon>
        <taxon>Poaceae</taxon>
        <taxon>PACMAD clade</taxon>
        <taxon>Panicoideae</taxon>
        <taxon>Andropogonodae</taxon>
        <taxon>Paspaleae</taxon>
        <taxon>Paspalinae</taxon>
        <taxon>Paspalum</taxon>
    </lineage>
</organism>
<feature type="transmembrane region" description="Helical" evidence="1">
    <location>
        <begin position="243"/>
        <end position="264"/>
    </location>
</feature>
<dbReference type="Proteomes" id="UP001341281">
    <property type="component" value="Chromosome 06"/>
</dbReference>
<keyword evidence="1" id="KW-0812">Transmembrane</keyword>
<proteinExistence type="predicted"/>
<feature type="transmembrane region" description="Helical" evidence="1">
    <location>
        <begin position="100"/>
        <end position="118"/>
    </location>
</feature>
<feature type="transmembrane region" description="Helical" evidence="1">
    <location>
        <begin position="315"/>
        <end position="332"/>
    </location>
</feature>
<feature type="transmembrane region" description="Helical" evidence="1">
    <location>
        <begin position="497"/>
        <end position="515"/>
    </location>
</feature>
<feature type="transmembrane region" description="Helical" evidence="1">
    <location>
        <begin position="68"/>
        <end position="88"/>
    </location>
</feature>
<feature type="transmembrane region" description="Helical" evidence="1">
    <location>
        <begin position="561"/>
        <end position="579"/>
    </location>
</feature>
<feature type="transmembrane region" description="Helical" evidence="1">
    <location>
        <begin position="124"/>
        <end position="146"/>
    </location>
</feature>
<evidence type="ECO:0000313" key="3">
    <source>
        <dbReference type="Proteomes" id="UP001341281"/>
    </source>
</evidence>
<evidence type="ECO:0000313" key="2">
    <source>
        <dbReference type="EMBL" id="WVZ82517.1"/>
    </source>
</evidence>
<keyword evidence="1" id="KW-0472">Membrane</keyword>
<feature type="transmembrane region" description="Helical" evidence="1">
    <location>
        <begin position="429"/>
        <end position="449"/>
    </location>
</feature>
<feature type="transmembrane region" description="Helical" evidence="1">
    <location>
        <begin position="521"/>
        <end position="541"/>
    </location>
</feature>
<dbReference type="AlphaFoldDB" id="A0AAQ3U407"/>
<dbReference type="PANTHER" id="PTHR46610:SF11">
    <property type="entry name" value="PGG DOMAIN-CONTAINING PROTEIN"/>
    <property type="match status" value="1"/>
</dbReference>
<feature type="transmembrane region" description="Helical" evidence="1">
    <location>
        <begin position="585"/>
        <end position="607"/>
    </location>
</feature>